<comment type="caution">
    <text evidence="2">The sequence shown here is derived from an EMBL/GenBank/DDBJ whole genome shotgun (WGS) entry which is preliminary data.</text>
</comment>
<protein>
    <submittedName>
        <fullName evidence="2">Uncharacterized protein</fullName>
    </submittedName>
</protein>
<sequence length="105" mass="11383">MSDSEARHCSTEAGGDESREAQYCEGGSGAEYSDGSAASHKFAIMPQRQEETNNHQSDLLPPFPSFACLLVSRQPWDGREAREAGRGRGKAFTITTRSLSTNIMG</sequence>
<dbReference type="AlphaFoldDB" id="A0A5B7JZ46"/>
<reference evidence="2 3" key="1">
    <citation type="submission" date="2019-05" db="EMBL/GenBank/DDBJ databases">
        <title>Another draft genome of Portunus trituberculatus and its Hox gene families provides insights of decapod evolution.</title>
        <authorList>
            <person name="Jeong J.-H."/>
            <person name="Song I."/>
            <person name="Kim S."/>
            <person name="Choi T."/>
            <person name="Kim D."/>
            <person name="Ryu S."/>
            <person name="Kim W."/>
        </authorList>
    </citation>
    <scope>NUCLEOTIDE SEQUENCE [LARGE SCALE GENOMIC DNA]</scope>
    <source>
        <tissue evidence="2">Muscle</tissue>
    </source>
</reference>
<proteinExistence type="predicted"/>
<organism evidence="2 3">
    <name type="scientific">Portunus trituberculatus</name>
    <name type="common">Swimming crab</name>
    <name type="synonym">Neptunus trituberculatus</name>
    <dbReference type="NCBI Taxonomy" id="210409"/>
    <lineage>
        <taxon>Eukaryota</taxon>
        <taxon>Metazoa</taxon>
        <taxon>Ecdysozoa</taxon>
        <taxon>Arthropoda</taxon>
        <taxon>Crustacea</taxon>
        <taxon>Multicrustacea</taxon>
        <taxon>Malacostraca</taxon>
        <taxon>Eumalacostraca</taxon>
        <taxon>Eucarida</taxon>
        <taxon>Decapoda</taxon>
        <taxon>Pleocyemata</taxon>
        <taxon>Brachyura</taxon>
        <taxon>Eubrachyura</taxon>
        <taxon>Portunoidea</taxon>
        <taxon>Portunidae</taxon>
        <taxon>Portuninae</taxon>
        <taxon>Portunus</taxon>
    </lineage>
</organism>
<evidence type="ECO:0000313" key="2">
    <source>
        <dbReference type="EMBL" id="MPD00090.1"/>
    </source>
</evidence>
<evidence type="ECO:0000256" key="1">
    <source>
        <dbReference type="SAM" id="MobiDB-lite"/>
    </source>
</evidence>
<dbReference type="EMBL" id="VSRR010121310">
    <property type="protein sequence ID" value="MPD00090.1"/>
    <property type="molecule type" value="Genomic_DNA"/>
</dbReference>
<feature type="compositionally biased region" description="Basic and acidic residues" evidence="1">
    <location>
        <begin position="1"/>
        <end position="22"/>
    </location>
</feature>
<accession>A0A5B7JZ46</accession>
<keyword evidence="3" id="KW-1185">Reference proteome</keyword>
<evidence type="ECO:0000313" key="3">
    <source>
        <dbReference type="Proteomes" id="UP000324222"/>
    </source>
</evidence>
<name>A0A5B7JZ46_PORTR</name>
<feature type="region of interest" description="Disordered" evidence="1">
    <location>
        <begin position="1"/>
        <end position="35"/>
    </location>
</feature>
<gene>
    <name evidence="2" type="ORF">E2C01_095540</name>
</gene>
<dbReference type="Proteomes" id="UP000324222">
    <property type="component" value="Unassembled WGS sequence"/>
</dbReference>